<sequence>MWQNWVNVVVGVLLIIVPWFVQSLDSLKWVSVIGGIIVAVAAYWANTQAQAKTGS</sequence>
<accession>A0ABZ1BQ79</accession>
<evidence type="ECO:0000313" key="4">
    <source>
        <dbReference type="Proteomes" id="UP001333102"/>
    </source>
</evidence>
<evidence type="ECO:0000259" key="2">
    <source>
        <dbReference type="Pfam" id="PF03779"/>
    </source>
</evidence>
<evidence type="ECO:0000256" key="1">
    <source>
        <dbReference type="SAM" id="Phobius"/>
    </source>
</evidence>
<evidence type="ECO:0000313" key="3">
    <source>
        <dbReference type="EMBL" id="WRP14783.1"/>
    </source>
</evidence>
<keyword evidence="1" id="KW-0812">Transmembrane</keyword>
<feature type="transmembrane region" description="Helical" evidence="1">
    <location>
        <begin position="27"/>
        <end position="45"/>
    </location>
</feature>
<proteinExistence type="predicted"/>
<feature type="domain" description="SPW repeat-containing integral membrane" evidence="2">
    <location>
        <begin position="2"/>
        <end position="50"/>
    </location>
</feature>
<organism evidence="3 4">
    <name type="scientific">Geochorda subterranea</name>
    <dbReference type="NCBI Taxonomy" id="3109564"/>
    <lineage>
        <taxon>Bacteria</taxon>
        <taxon>Bacillati</taxon>
        <taxon>Bacillota</taxon>
        <taxon>Limnochordia</taxon>
        <taxon>Limnochordales</taxon>
        <taxon>Geochordaceae</taxon>
        <taxon>Geochorda</taxon>
    </lineage>
</organism>
<reference evidence="4" key="1">
    <citation type="submission" date="2023-12" db="EMBL/GenBank/DDBJ databases">
        <title>Novel isolates from deep terrestrial aquifers shed light on the physiology and ecology of the class Limnochordia.</title>
        <authorList>
            <person name="Karnachuk O.V."/>
            <person name="Lukina A.P."/>
            <person name="Avakyan M.R."/>
            <person name="Kadnikov V."/>
            <person name="Begmatov S."/>
            <person name="Beletsky A.V."/>
            <person name="Mardanov A.V."/>
            <person name="Ravin N.V."/>
        </authorList>
    </citation>
    <scope>NUCLEOTIDE SEQUENCE [LARGE SCALE GENOMIC DNA]</scope>
    <source>
        <strain evidence="4">LN</strain>
    </source>
</reference>
<dbReference type="InterPro" id="IPR005530">
    <property type="entry name" value="SPW"/>
</dbReference>
<dbReference type="Pfam" id="PF03779">
    <property type="entry name" value="SPW"/>
    <property type="match status" value="1"/>
</dbReference>
<name>A0ABZ1BQ79_9FIRM</name>
<feature type="transmembrane region" description="Helical" evidence="1">
    <location>
        <begin position="5"/>
        <end position="21"/>
    </location>
</feature>
<dbReference type="Proteomes" id="UP001333102">
    <property type="component" value="Chromosome"/>
</dbReference>
<protein>
    <submittedName>
        <fullName evidence="3">SPW repeat protein</fullName>
    </submittedName>
</protein>
<gene>
    <name evidence="3" type="ORF">VLY81_01025</name>
</gene>
<keyword evidence="4" id="KW-1185">Reference proteome</keyword>
<keyword evidence="1" id="KW-1133">Transmembrane helix</keyword>
<keyword evidence="1" id="KW-0472">Membrane</keyword>
<dbReference type="RefSeq" id="WP_324669161.1">
    <property type="nucleotide sequence ID" value="NZ_CP141614.1"/>
</dbReference>
<dbReference type="EMBL" id="CP141614">
    <property type="protein sequence ID" value="WRP14783.1"/>
    <property type="molecule type" value="Genomic_DNA"/>
</dbReference>